<feature type="chain" id="PRO_5029487361" description="DUF481 domain-containing protein" evidence="1">
    <location>
        <begin position="21"/>
        <end position="286"/>
    </location>
</feature>
<dbReference type="AlphaFoldDB" id="A0A7K1SU68"/>
<comment type="caution">
    <text evidence="2">The sequence shown here is derived from an EMBL/GenBank/DDBJ whole genome shotgun (WGS) entry which is preliminary data.</text>
</comment>
<proteinExistence type="predicted"/>
<dbReference type="EMBL" id="WPIK01000004">
    <property type="protein sequence ID" value="MVN20865.1"/>
    <property type="molecule type" value="Genomic_DNA"/>
</dbReference>
<protein>
    <recommendedName>
        <fullName evidence="4">DUF481 domain-containing protein</fullName>
    </recommendedName>
</protein>
<keyword evidence="1" id="KW-0732">Signal</keyword>
<reference evidence="2 3" key="1">
    <citation type="submission" date="2019-12" db="EMBL/GenBank/DDBJ databases">
        <title>Mucilaginibacter sp. HMF7410 genome sequencing and assembly.</title>
        <authorList>
            <person name="Kang H."/>
            <person name="Cha I."/>
            <person name="Kim H."/>
            <person name="Joh K."/>
        </authorList>
    </citation>
    <scope>NUCLEOTIDE SEQUENCE [LARGE SCALE GENOMIC DNA]</scope>
    <source>
        <strain evidence="2 3">HMF7410</strain>
    </source>
</reference>
<evidence type="ECO:0000313" key="2">
    <source>
        <dbReference type="EMBL" id="MVN20865.1"/>
    </source>
</evidence>
<accession>A0A7K1SU68</accession>
<evidence type="ECO:0000313" key="3">
    <source>
        <dbReference type="Proteomes" id="UP000462014"/>
    </source>
</evidence>
<name>A0A7K1SU68_9SPHI</name>
<keyword evidence="3" id="KW-1185">Reference proteome</keyword>
<evidence type="ECO:0000256" key="1">
    <source>
        <dbReference type="SAM" id="SignalP"/>
    </source>
</evidence>
<feature type="signal peptide" evidence="1">
    <location>
        <begin position="1"/>
        <end position="20"/>
    </location>
</feature>
<evidence type="ECO:0008006" key="4">
    <source>
        <dbReference type="Google" id="ProtNLM"/>
    </source>
</evidence>
<dbReference type="RefSeq" id="WP_157564741.1">
    <property type="nucleotide sequence ID" value="NZ_WPIK01000004.1"/>
</dbReference>
<dbReference type="Proteomes" id="UP000462014">
    <property type="component" value="Unassembled WGS sequence"/>
</dbReference>
<organism evidence="2 3">
    <name type="scientific">Mucilaginibacter arboris</name>
    <dbReference type="NCBI Taxonomy" id="2682090"/>
    <lineage>
        <taxon>Bacteria</taxon>
        <taxon>Pseudomonadati</taxon>
        <taxon>Bacteroidota</taxon>
        <taxon>Sphingobacteriia</taxon>
        <taxon>Sphingobacteriales</taxon>
        <taxon>Sphingobacteriaceae</taxon>
        <taxon>Mucilaginibacter</taxon>
    </lineage>
</organism>
<gene>
    <name evidence="2" type="ORF">GO621_04870</name>
</gene>
<sequence>MKNLYLVVVLIFICGLHTIAQTVNIDDDKSTGLKGGLSYLNNNVFMGRTDLITSKTITPSISYNAKSGIYVSGSANFILGEKRKSLDGSSLELGYNYEIGDNFYGGLSFSKYFYNSSSTRITSAISSFANAYLNYDLGDIITPELSVSYSISSRKEHNDVFITPGLTHIFTIDHVFADKNTLDIEPEATVNTGTQNFYNGYFNRRRRINQAATDRISAADASTLTKFTLLDYEISLPVKFKRSNYVFAFTPSYAFPQNKLPDAVISKITDKKSLFYFEVSLLFKFH</sequence>